<proteinExistence type="predicted"/>
<name>G8TLL2_NIAKG</name>
<dbReference type="AlphaFoldDB" id="G8TLL2"/>
<dbReference type="Proteomes" id="UP000005438">
    <property type="component" value="Chromosome"/>
</dbReference>
<sequence length="88" mass="9954">MIQTVLKVKGQIRQSGKWIKWSVLGHLLIESHVNWGWSASVKKVKSVNGPYSQFLNDSPDLSVFRLKSPVLTGLYNNIIKLTFSQQAL</sequence>
<dbReference type="EMBL" id="CP003178">
    <property type="protein sequence ID" value="AEV96581.1"/>
    <property type="molecule type" value="Genomic_DNA"/>
</dbReference>
<protein>
    <submittedName>
        <fullName evidence="1">Uncharacterized protein</fullName>
    </submittedName>
</protein>
<organism evidence="1 2">
    <name type="scientific">Niastella koreensis (strain DSM 17620 / KACC 11465 / NBRC 106392 / GR20-10)</name>
    <dbReference type="NCBI Taxonomy" id="700598"/>
    <lineage>
        <taxon>Bacteria</taxon>
        <taxon>Pseudomonadati</taxon>
        <taxon>Bacteroidota</taxon>
        <taxon>Chitinophagia</taxon>
        <taxon>Chitinophagales</taxon>
        <taxon>Chitinophagaceae</taxon>
        <taxon>Niastella</taxon>
    </lineage>
</organism>
<dbReference type="HOGENOM" id="CLU_2465863_0_0_10"/>
<dbReference type="KEGG" id="nko:Niako_0181"/>
<evidence type="ECO:0000313" key="1">
    <source>
        <dbReference type="EMBL" id="AEV96581.1"/>
    </source>
</evidence>
<gene>
    <name evidence="1" type="ordered locus">Niako_0181</name>
</gene>
<evidence type="ECO:0000313" key="2">
    <source>
        <dbReference type="Proteomes" id="UP000005438"/>
    </source>
</evidence>
<reference evidence="1 2" key="1">
    <citation type="submission" date="2011-12" db="EMBL/GenBank/DDBJ databases">
        <title>The complete genome of Niastella koreensis GR20-10.</title>
        <authorList>
            <consortium name="US DOE Joint Genome Institute (JGI-PGF)"/>
            <person name="Lucas S."/>
            <person name="Han J."/>
            <person name="Lapidus A."/>
            <person name="Bruce D."/>
            <person name="Goodwin L."/>
            <person name="Pitluck S."/>
            <person name="Peters L."/>
            <person name="Kyrpides N."/>
            <person name="Mavromatis K."/>
            <person name="Ivanova N."/>
            <person name="Mikhailova N."/>
            <person name="Davenport K."/>
            <person name="Saunders E."/>
            <person name="Detter J.C."/>
            <person name="Tapia R."/>
            <person name="Han C."/>
            <person name="Land M."/>
            <person name="Hauser L."/>
            <person name="Markowitz V."/>
            <person name="Cheng J.-F."/>
            <person name="Hugenholtz P."/>
            <person name="Woyke T."/>
            <person name="Wu D."/>
            <person name="Tindall B."/>
            <person name="Pomrenke H."/>
            <person name="Brambilla E."/>
            <person name="Klenk H.-P."/>
            <person name="Eisen J.A."/>
        </authorList>
    </citation>
    <scope>NUCLEOTIDE SEQUENCE [LARGE SCALE GENOMIC DNA]</scope>
    <source>
        <strain evidence="2">DSM 17620 / KACC 11465 / NBRC 106392 / GR20-10</strain>
    </source>
</reference>
<accession>G8TLL2</accession>